<keyword evidence="2" id="KW-0812">Transmembrane</keyword>
<comment type="caution">
    <text evidence="3">The sequence shown here is derived from an EMBL/GenBank/DDBJ whole genome shotgun (WGS) entry which is preliminary data.</text>
</comment>
<evidence type="ECO:0000256" key="2">
    <source>
        <dbReference type="SAM" id="Phobius"/>
    </source>
</evidence>
<keyword evidence="2" id="KW-1133">Transmembrane helix</keyword>
<protein>
    <submittedName>
        <fullName evidence="3">Uncharacterized protein</fullName>
    </submittedName>
</protein>
<reference evidence="3" key="1">
    <citation type="journal article" date="2019" name="Beilstein J. Org. Chem.">
        <title>Nanangenines: drimane sesquiterpenoids as the dominant metabolite cohort of a novel Australian fungus, Aspergillus nanangensis.</title>
        <authorList>
            <person name="Lacey H.J."/>
            <person name="Gilchrist C.L.M."/>
            <person name="Crombie A."/>
            <person name="Kalaitzis J.A."/>
            <person name="Vuong D."/>
            <person name="Rutledge P.J."/>
            <person name="Turner P."/>
            <person name="Pitt J.I."/>
            <person name="Lacey E."/>
            <person name="Chooi Y.H."/>
            <person name="Piggott A.M."/>
        </authorList>
    </citation>
    <scope>NUCLEOTIDE SEQUENCE</scope>
    <source>
        <strain evidence="3">MST-FP2251</strain>
    </source>
</reference>
<accession>A0AAD4GRE7</accession>
<dbReference type="PANTHER" id="PTHR37490:SF3">
    <property type="entry name" value="DUF3431 DOMAIN CONTAINING PROTEIN"/>
    <property type="match status" value="1"/>
</dbReference>
<name>A0AAD4GRE7_ASPNN</name>
<dbReference type="EMBL" id="VCAU01000076">
    <property type="protein sequence ID" value="KAF9886467.1"/>
    <property type="molecule type" value="Genomic_DNA"/>
</dbReference>
<evidence type="ECO:0000256" key="1">
    <source>
        <dbReference type="SAM" id="MobiDB-lite"/>
    </source>
</evidence>
<keyword evidence="2" id="KW-0472">Membrane</keyword>
<reference evidence="3" key="2">
    <citation type="submission" date="2020-02" db="EMBL/GenBank/DDBJ databases">
        <authorList>
            <person name="Gilchrist C.L.M."/>
            <person name="Chooi Y.-H."/>
        </authorList>
    </citation>
    <scope>NUCLEOTIDE SEQUENCE</scope>
    <source>
        <strain evidence="3">MST-FP2251</strain>
    </source>
</reference>
<dbReference type="PANTHER" id="PTHR37490">
    <property type="entry name" value="EXPRESSED PROTEIN"/>
    <property type="match status" value="1"/>
</dbReference>
<feature type="compositionally biased region" description="Polar residues" evidence="1">
    <location>
        <begin position="62"/>
        <end position="73"/>
    </location>
</feature>
<dbReference type="AlphaFoldDB" id="A0AAD4GRE7"/>
<dbReference type="InterPro" id="IPR021838">
    <property type="entry name" value="DUF3431"/>
</dbReference>
<organism evidence="3 4">
    <name type="scientific">Aspergillus nanangensis</name>
    <dbReference type="NCBI Taxonomy" id="2582783"/>
    <lineage>
        <taxon>Eukaryota</taxon>
        <taxon>Fungi</taxon>
        <taxon>Dikarya</taxon>
        <taxon>Ascomycota</taxon>
        <taxon>Pezizomycotina</taxon>
        <taxon>Eurotiomycetes</taxon>
        <taxon>Eurotiomycetidae</taxon>
        <taxon>Eurotiales</taxon>
        <taxon>Aspergillaceae</taxon>
        <taxon>Aspergillus</taxon>
        <taxon>Aspergillus subgen. Circumdati</taxon>
    </lineage>
</organism>
<feature type="region of interest" description="Disordered" evidence="1">
    <location>
        <begin position="47"/>
        <end position="73"/>
    </location>
</feature>
<evidence type="ECO:0000313" key="4">
    <source>
        <dbReference type="Proteomes" id="UP001194746"/>
    </source>
</evidence>
<dbReference type="Proteomes" id="UP001194746">
    <property type="component" value="Unassembled WGS sequence"/>
</dbReference>
<evidence type="ECO:0000313" key="3">
    <source>
        <dbReference type="EMBL" id="KAF9886467.1"/>
    </source>
</evidence>
<feature type="transmembrane region" description="Helical" evidence="2">
    <location>
        <begin position="20"/>
        <end position="36"/>
    </location>
</feature>
<sequence>MLFFRSGPNSPRRRSKEKAIITTILIIYAIYFLFFAKSSPRQEAASLHDEVVRGGPNRDSRSGQATPSPVARSSTKEMVVASVTSDDVSWMYDYFPDWNKNIYVVNDKNAPLTVSKNKGRESMVYLTYIIDNYDHLPDNVLFIHPQRYQWHNDDPYYDGVPMLQHFQLPYLQKQGYVNLRCVWVLGCPGEIHPLSDDHRENIHAGEYFETGFKELFPGVAVPKEVGVSCCAQFGVTRWKIRERPKSDYVRFRKWLADTDLPDDLSGRIMEYSWHMIFGQDPVHCPSAEECYCKVFGLCDLSCPNDSECQGRYVLPPFASLPKGWPYIGWNGQPQDPTTGLPKS</sequence>
<dbReference type="Pfam" id="PF11913">
    <property type="entry name" value="DUF3431"/>
    <property type="match status" value="1"/>
</dbReference>
<keyword evidence="4" id="KW-1185">Reference proteome</keyword>
<gene>
    <name evidence="3" type="ORF">FE257_011373</name>
</gene>
<proteinExistence type="predicted"/>
<feature type="compositionally biased region" description="Basic and acidic residues" evidence="1">
    <location>
        <begin position="47"/>
        <end position="61"/>
    </location>
</feature>